<comment type="caution">
    <text evidence="1">The sequence shown here is derived from an EMBL/GenBank/DDBJ whole genome shotgun (WGS) entry which is preliminary data.</text>
</comment>
<reference evidence="1" key="1">
    <citation type="submission" date="2020-03" db="EMBL/GenBank/DDBJ databases">
        <title>Solimonas marina sp. nov., isolated from deep seawater of the Pacific Ocean.</title>
        <authorList>
            <person name="Liu X."/>
            <person name="Lai Q."/>
            <person name="Sun F."/>
            <person name="Gai Y."/>
            <person name="Li G."/>
            <person name="Shao Z."/>
        </authorList>
    </citation>
    <scope>NUCLEOTIDE SEQUENCE</scope>
    <source>
        <strain evidence="1">C16B3</strain>
    </source>
</reference>
<proteinExistence type="predicted"/>
<evidence type="ECO:0000313" key="2">
    <source>
        <dbReference type="Proteomes" id="UP000653472"/>
    </source>
</evidence>
<dbReference type="EMBL" id="JAAVXB010000002">
    <property type="protein sequence ID" value="NKF21548.1"/>
    <property type="molecule type" value="Genomic_DNA"/>
</dbReference>
<keyword evidence="2" id="KW-1185">Reference proteome</keyword>
<organism evidence="1 2">
    <name type="scientific">Solimonas marina</name>
    <dbReference type="NCBI Taxonomy" id="2714601"/>
    <lineage>
        <taxon>Bacteria</taxon>
        <taxon>Pseudomonadati</taxon>
        <taxon>Pseudomonadota</taxon>
        <taxon>Gammaproteobacteria</taxon>
        <taxon>Nevskiales</taxon>
        <taxon>Nevskiaceae</taxon>
        <taxon>Solimonas</taxon>
    </lineage>
</organism>
<gene>
    <name evidence="1" type="ORF">G7Y82_04405</name>
</gene>
<dbReference type="RefSeq" id="WP_168146805.1">
    <property type="nucleotide sequence ID" value="NZ_JAAVXB010000002.1"/>
</dbReference>
<sequence>MSDGRRDEALLLVSTQLYGLTAVVRAMIATHPQPEKVRLLFDQLLMQMLADPVYLGDKKNAQALREFGEAVFQPSLRLDTED</sequence>
<dbReference type="AlphaFoldDB" id="A0A970B5C0"/>
<protein>
    <submittedName>
        <fullName evidence="1">Uncharacterized protein</fullName>
    </submittedName>
</protein>
<accession>A0A970B5C0</accession>
<dbReference type="Proteomes" id="UP000653472">
    <property type="component" value="Unassembled WGS sequence"/>
</dbReference>
<name>A0A970B5C0_9GAMM</name>
<evidence type="ECO:0000313" key="1">
    <source>
        <dbReference type="EMBL" id="NKF21548.1"/>
    </source>
</evidence>